<dbReference type="SUPFAM" id="SSF75005">
    <property type="entry name" value="Arabinanase/levansucrase/invertase"/>
    <property type="match status" value="1"/>
</dbReference>
<sequence length="863" mass="98007">MKRFYLLLSLIVLSLFQTVFANEPDSAFVFSYAAVKNNGSNGMHYAWSTDKKNWHGIGPEYRFLFSDFGRWGSQKRLITPYLFLDQKEQWHCIWTLNEEVGQFAHAATTDLFTWGRQAYPYVMDKGNVLLPEISFQTGSGNYLISWLSDHDGSKKVYKTTTTDFKTYTKTVEGSKSDRLNDRVVVMIDGEKQTGIIQKTSWKIIDGLIKHYEWSQYHEQQRNESLSEDSQRFKSLKALDAEISIDLKKSKSISDLLIGIFFEDINYAADGGLYAELIQNRGFEYALSDREGHDKNWNSTTAWNFTGDKNSFIIDTVTPIHPNQKHYAVLSIKKQGEALVNEGFDGIPVKAGDKYNFSVFVRGLDGAKGKLLIRLVDENGKVYAEAFGKSISSDWKKQEFVIIANGDSDKTHLEIVPQFTGKVALDMVSLFPENTFKERKNGLRADLAQTIADIHPRFIRFPGGCVAHGDGLDNIYRWKNTIGPLEARMPQRNIWGYHQTAGLGYFEYFQYCEDIGAEPLPVLAAGVPCQNSATGGDGQQGGIPMCDMGDYVQEILDLIEWANGDKNTTWGKRRAEAGHPQPFNLKYIGIGNEDLITDIFEERFTMIFKAIQEKYPEITVIGTVGPTYMGTDYREGWELATKLNVPMVDEHYYQSPGWFLNNQNYYDKYDRSKAKVYLGEYAAHIAGRKMNIETALCEALHLSNVERNGDVVSMTSFAPLLAKEGHTQWNPDLIYFNNTEVKPTVDYYVQKLYGQNSGDEYIPSAITLSDNRKELKKRIISSLVHDSKTGDYILKLTNLLPVEVNSTINLEQLQIKETEAVVTILKGELINVNCTPVKSSMVINKQFNYRIPAYSFSIIRIKSE</sequence>
<dbReference type="Proteomes" id="UP000233618">
    <property type="component" value="Unassembled WGS sequence"/>
</dbReference>
<feature type="signal peptide" evidence="6">
    <location>
        <begin position="1"/>
        <end position="21"/>
    </location>
</feature>
<dbReference type="Pfam" id="PF06964">
    <property type="entry name" value="Alpha-L-AF_C"/>
    <property type="match status" value="1"/>
</dbReference>
<dbReference type="Gene3D" id="2.115.10.20">
    <property type="entry name" value="Glycosyl hydrolase domain, family 43"/>
    <property type="match status" value="1"/>
</dbReference>
<organism evidence="8 9">
    <name type="scientific">Labilibaculum manganireducens</name>
    <dbReference type="NCBI Taxonomy" id="1940525"/>
    <lineage>
        <taxon>Bacteria</taxon>
        <taxon>Pseudomonadati</taxon>
        <taxon>Bacteroidota</taxon>
        <taxon>Bacteroidia</taxon>
        <taxon>Marinilabiliales</taxon>
        <taxon>Marinifilaceae</taxon>
        <taxon>Labilibaculum</taxon>
    </lineage>
</organism>
<evidence type="ECO:0000313" key="8">
    <source>
        <dbReference type="EMBL" id="PKQ67893.1"/>
    </source>
</evidence>
<keyword evidence="9" id="KW-1185">Reference proteome</keyword>
<dbReference type="RefSeq" id="WP_101308902.1">
    <property type="nucleotide sequence ID" value="NZ_MVDE01000006.1"/>
</dbReference>
<dbReference type="InterPro" id="IPR010720">
    <property type="entry name" value="Alpha-L-AF_C"/>
</dbReference>
<keyword evidence="4 6" id="KW-0732">Signal</keyword>
<feature type="chain" id="PRO_5014632590" description="non-reducing end alpha-L-arabinofuranosidase" evidence="6">
    <location>
        <begin position="22"/>
        <end position="863"/>
    </location>
</feature>
<dbReference type="InterPro" id="IPR023296">
    <property type="entry name" value="Glyco_hydro_beta-prop_sf"/>
</dbReference>
<comment type="catalytic activity">
    <reaction evidence="1">
        <text>Hydrolysis of terminal non-reducing alpha-L-arabinofuranoside residues in alpha-L-arabinosides.</text>
        <dbReference type="EC" id="3.2.1.55"/>
    </reaction>
</comment>
<dbReference type="Gene3D" id="3.20.20.80">
    <property type="entry name" value="Glycosidases"/>
    <property type="match status" value="1"/>
</dbReference>
<dbReference type="Pfam" id="PF22848">
    <property type="entry name" value="ASD1_dom"/>
    <property type="match status" value="1"/>
</dbReference>
<keyword evidence="5" id="KW-0378">Hydrolase</keyword>
<evidence type="ECO:0000256" key="2">
    <source>
        <dbReference type="ARBA" id="ARBA00007186"/>
    </source>
</evidence>
<evidence type="ECO:0000313" key="9">
    <source>
        <dbReference type="Proteomes" id="UP000233618"/>
    </source>
</evidence>
<dbReference type="InterPro" id="IPR055133">
    <property type="entry name" value="BT_3657-like_N"/>
</dbReference>
<evidence type="ECO:0000256" key="3">
    <source>
        <dbReference type="ARBA" id="ARBA00012670"/>
    </source>
</evidence>
<feature type="domain" description="Alpha-L-arabinofuranosidase C-terminal" evidence="7">
    <location>
        <begin position="678"/>
        <end position="854"/>
    </location>
</feature>
<evidence type="ECO:0000256" key="6">
    <source>
        <dbReference type="SAM" id="SignalP"/>
    </source>
</evidence>
<name>A0A2N3ICB5_9BACT</name>
<dbReference type="SUPFAM" id="SSF51445">
    <property type="entry name" value="(Trans)glycosidases"/>
    <property type="match status" value="1"/>
</dbReference>
<evidence type="ECO:0000256" key="1">
    <source>
        <dbReference type="ARBA" id="ARBA00001462"/>
    </source>
</evidence>
<protein>
    <recommendedName>
        <fullName evidence="3">non-reducing end alpha-L-arabinofuranosidase</fullName>
        <ecNumber evidence="3">3.2.1.55</ecNumber>
    </recommendedName>
</protein>
<proteinExistence type="inferred from homology"/>
<dbReference type="EMBL" id="MVDE01000006">
    <property type="protein sequence ID" value="PKQ67893.1"/>
    <property type="molecule type" value="Genomic_DNA"/>
</dbReference>
<dbReference type="Pfam" id="PF22847">
    <property type="entry name" value="BT_3657-like_N"/>
    <property type="match status" value="1"/>
</dbReference>
<evidence type="ECO:0000259" key="7">
    <source>
        <dbReference type="SMART" id="SM00813"/>
    </source>
</evidence>
<dbReference type="InterPro" id="IPR051563">
    <property type="entry name" value="Glycosyl_Hydrolase_51"/>
</dbReference>
<dbReference type="Pfam" id="PF02018">
    <property type="entry name" value="CBM_4_9"/>
    <property type="match status" value="1"/>
</dbReference>
<dbReference type="GO" id="GO:0046373">
    <property type="term" value="P:L-arabinose metabolic process"/>
    <property type="evidence" value="ECO:0007669"/>
    <property type="project" value="InterPro"/>
</dbReference>
<evidence type="ECO:0000256" key="4">
    <source>
        <dbReference type="ARBA" id="ARBA00022729"/>
    </source>
</evidence>
<evidence type="ECO:0000256" key="5">
    <source>
        <dbReference type="ARBA" id="ARBA00022801"/>
    </source>
</evidence>
<comment type="similarity">
    <text evidence="2">Belongs to the glycosyl hydrolase 51 family.</text>
</comment>
<dbReference type="PANTHER" id="PTHR31776">
    <property type="entry name" value="ALPHA-L-ARABINOFURANOSIDASE 1"/>
    <property type="match status" value="1"/>
</dbReference>
<dbReference type="InterPro" id="IPR017853">
    <property type="entry name" value="GH"/>
</dbReference>
<dbReference type="InterPro" id="IPR055235">
    <property type="entry name" value="ASD1_cat"/>
</dbReference>
<dbReference type="PANTHER" id="PTHR31776:SF26">
    <property type="entry name" value="SECRETED ARABINOSIDASE"/>
    <property type="match status" value="1"/>
</dbReference>
<comment type="caution">
    <text evidence="8">The sequence shown here is derived from an EMBL/GenBank/DDBJ whole genome shotgun (WGS) entry which is preliminary data.</text>
</comment>
<dbReference type="GO" id="GO:0046556">
    <property type="term" value="F:alpha-L-arabinofuranosidase activity"/>
    <property type="evidence" value="ECO:0007669"/>
    <property type="project" value="UniProtKB-EC"/>
</dbReference>
<gene>
    <name evidence="8" type="ORF">BZG01_05840</name>
</gene>
<dbReference type="SMART" id="SM00813">
    <property type="entry name" value="Alpha-L-AF_C"/>
    <property type="match status" value="1"/>
</dbReference>
<accession>A0A2N3ICB5</accession>
<dbReference type="AlphaFoldDB" id="A0A2N3ICB5"/>
<dbReference type="InterPro" id="IPR003305">
    <property type="entry name" value="CenC_carb-bd"/>
</dbReference>
<dbReference type="Gene3D" id="2.60.120.260">
    <property type="entry name" value="Galactose-binding domain-like"/>
    <property type="match status" value="1"/>
</dbReference>
<reference evidence="8 9" key="1">
    <citation type="journal article" date="2017" name="Front. Microbiol.">
        <title>Labilibaculum manganireducens gen. nov., sp. nov. and Labilibaculum filiforme sp. nov., Novel Bacteroidetes Isolated from Subsurface Sediments of the Baltic Sea.</title>
        <authorList>
            <person name="Vandieken V."/>
            <person name="Marshall I.P."/>
            <person name="Niemann H."/>
            <person name="Engelen B."/>
            <person name="Cypionka H."/>
        </authorList>
    </citation>
    <scope>NUCLEOTIDE SEQUENCE [LARGE SCALE GENOMIC DNA]</scope>
    <source>
        <strain evidence="8 9">59.10-2M</strain>
    </source>
</reference>
<dbReference type="FunFam" id="3.20.20.80:FF:000090">
    <property type="entry name" value="Alpha-L-arabinofuranosidase A"/>
    <property type="match status" value="1"/>
</dbReference>
<dbReference type="EC" id="3.2.1.55" evidence="3"/>